<organism evidence="1 2">
    <name type="scientific">Candidatus Roizmanbacteria bacterium CG_4_10_14_3_um_filter_39_13</name>
    <dbReference type="NCBI Taxonomy" id="1974831"/>
    <lineage>
        <taxon>Bacteria</taxon>
        <taxon>Candidatus Roizmaniibacteriota</taxon>
    </lineage>
</organism>
<sequence>MTVNTIINSKPYLAWYVKDPNKLSEESVLEHILNYGNWEDVQLFIKIKGVKGTAELFNKSLKNNRTNYQPAIQSYFLRYFNGTHE</sequence>
<comment type="caution">
    <text evidence="1">The sequence shown here is derived from an EMBL/GenBank/DDBJ whole genome shotgun (WGS) entry which is preliminary data.</text>
</comment>
<dbReference type="EMBL" id="PFJH01000044">
    <property type="protein sequence ID" value="PIX68844.1"/>
    <property type="molecule type" value="Genomic_DNA"/>
</dbReference>
<protein>
    <submittedName>
        <fullName evidence="1">Uncharacterized protein</fullName>
    </submittedName>
</protein>
<reference evidence="2" key="1">
    <citation type="submission" date="2017-09" db="EMBL/GenBank/DDBJ databases">
        <title>Depth-based differentiation of microbial function through sediment-hosted aquifers and enrichment of novel symbionts in the deep terrestrial subsurface.</title>
        <authorList>
            <person name="Probst A.J."/>
            <person name="Ladd B."/>
            <person name="Jarett J.K."/>
            <person name="Geller-Mcgrath D.E."/>
            <person name="Sieber C.M.K."/>
            <person name="Emerson J.B."/>
            <person name="Anantharaman K."/>
            <person name="Thomas B.C."/>
            <person name="Malmstrom R."/>
            <person name="Stieglmeier M."/>
            <person name="Klingl A."/>
            <person name="Woyke T."/>
            <person name="Ryan C.M."/>
            <person name="Banfield J.F."/>
        </authorList>
    </citation>
    <scope>NUCLEOTIDE SEQUENCE [LARGE SCALE GENOMIC DNA]</scope>
</reference>
<gene>
    <name evidence="1" type="ORF">COZ40_01135</name>
</gene>
<dbReference type="AlphaFoldDB" id="A0A2M7LL99"/>
<accession>A0A2M7LL99</accession>
<evidence type="ECO:0000313" key="1">
    <source>
        <dbReference type="EMBL" id="PIX68844.1"/>
    </source>
</evidence>
<dbReference type="Proteomes" id="UP000228500">
    <property type="component" value="Unassembled WGS sequence"/>
</dbReference>
<proteinExistence type="predicted"/>
<name>A0A2M7LL99_9BACT</name>
<evidence type="ECO:0000313" key="2">
    <source>
        <dbReference type="Proteomes" id="UP000228500"/>
    </source>
</evidence>